<dbReference type="RefSeq" id="WP_099017917.1">
    <property type="nucleotide sequence ID" value="NZ_NIHB01000001.1"/>
</dbReference>
<evidence type="ECO:0008006" key="3">
    <source>
        <dbReference type="Google" id="ProtNLM"/>
    </source>
</evidence>
<reference evidence="1 2" key="1">
    <citation type="submission" date="2019-03" db="EMBL/GenBank/DDBJ databases">
        <title>Genomic Encyclopedia of Type Strains, Phase IV (KMG-IV): sequencing the most valuable type-strain genomes for metagenomic binning, comparative biology and taxonomic classification.</title>
        <authorList>
            <person name="Goeker M."/>
        </authorList>
    </citation>
    <scope>NUCLEOTIDE SEQUENCE [LARGE SCALE GENOMIC DNA]</scope>
    <source>
        <strain evidence="1 2">DSM 25488</strain>
    </source>
</reference>
<evidence type="ECO:0000313" key="2">
    <source>
        <dbReference type="Proteomes" id="UP000295724"/>
    </source>
</evidence>
<dbReference type="Pfam" id="PF20101">
    <property type="entry name" value="DUF6491"/>
    <property type="match status" value="1"/>
</dbReference>
<sequence length="139" mass="16228">MKIFVVAVAILLLGACQTNRGHRPDYQSFIQAEQLVKKSRVQRFRFQGWQPLDDRYLILKSSQRTSYLVRLMSSCNELPYAHSIQLKQDFESTLNAKFDSIIVPGQFNQECTIHSLYEMNKEQKAALLDFVNQKEENRP</sequence>
<organism evidence="1 2">
    <name type="scientific">Marinicella litoralis</name>
    <dbReference type="NCBI Taxonomy" id="644220"/>
    <lineage>
        <taxon>Bacteria</taxon>
        <taxon>Pseudomonadati</taxon>
        <taxon>Pseudomonadota</taxon>
        <taxon>Gammaproteobacteria</taxon>
        <taxon>Lysobacterales</taxon>
        <taxon>Marinicellaceae</taxon>
        <taxon>Marinicella</taxon>
    </lineage>
</organism>
<keyword evidence="2" id="KW-1185">Reference proteome</keyword>
<dbReference type="InterPro" id="IPR045500">
    <property type="entry name" value="DUF6491"/>
</dbReference>
<gene>
    <name evidence="1" type="ORF">C8D91_0301</name>
</gene>
<name>A0A4R6XY59_9GAMM</name>
<accession>A0A4R6XY59</accession>
<dbReference type="EMBL" id="SNZB01000001">
    <property type="protein sequence ID" value="TDR23440.1"/>
    <property type="molecule type" value="Genomic_DNA"/>
</dbReference>
<proteinExistence type="predicted"/>
<dbReference type="OrthoDB" id="6385999at2"/>
<dbReference type="Proteomes" id="UP000295724">
    <property type="component" value="Unassembled WGS sequence"/>
</dbReference>
<dbReference type="AlphaFoldDB" id="A0A4R6XY59"/>
<comment type="caution">
    <text evidence="1">The sequence shown here is derived from an EMBL/GenBank/DDBJ whole genome shotgun (WGS) entry which is preliminary data.</text>
</comment>
<protein>
    <recommendedName>
        <fullName evidence="3">Lipoprotein</fullName>
    </recommendedName>
</protein>
<dbReference type="PROSITE" id="PS51257">
    <property type="entry name" value="PROKAR_LIPOPROTEIN"/>
    <property type="match status" value="1"/>
</dbReference>
<evidence type="ECO:0000313" key="1">
    <source>
        <dbReference type="EMBL" id="TDR23440.1"/>
    </source>
</evidence>